<dbReference type="EMBL" id="CP073720">
    <property type="protein sequence ID" value="UWP84804.1"/>
    <property type="molecule type" value="Genomic_DNA"/>
</dbReference>
<organism evidence="2 3">
    <name type="scientific">Dactylosporangium fulvum</name>
    <dbReference type="NCBI Taxonomy" id="53359"/>
    <lineage>
        <taxon>Bacteria</taxon>
        <taxon>Bacillati</taxon>
        <taxon>Actinomycetota</taxon>
        <taxon>Actinomycetes</taxon>
        <taxon>Micromonosporales</taxon>
        <taxon>Micromonosporaceae</taxon>
        <taxon>Dactylosporangium</taxon>
    </lineage>
</organism>
<evidence type="ECO:0000313" key="2">
    <source>
        <dbReference type="EMBL" id="UWP84804.1"/>
    </source>
</evidence>
<gene>
    <name evidence="2" type="ORF">Dfulv_11465</name>
</gene>
<sequence length="429" mass="45033">MVDAREHGFAGDGRTNDQPALQRLVDELGDAVELDGTPRTIHCPAGVYAIQDAGTVWRSGVSLVGDGPAATRFVLSNPGAPTTATPLAFFTALQHGASTGRCIADVTFAAFGIDGSAITLPSYDVLAKGLGLQYVLRGNFHDLHIQDTPATGFGCDFLQDTTVERVLAERCGRLDTGWERGGAGIGIGVGGWGDVERLTISDCVTLRNGTNGIFLELQEADWTRPRGIRVLGCHAQGNFYGISDWGADGLVVSGCTMIENHVAGFDVSGQGTTHIAGRYGVVSGCVIDDNVGAGVSIGNTPGGYTVASNRISRNGGHGYRQHNLPGARSLPACDIVIEGNDLWDNGCDGIRIDGSLVDAFLVDNRIRGNGLREGGAGITINARVEGATLRGQRIWDRRDPPTQDSGLRVTARGSLVNTVYSDLEAVSTA</sequence>
<dbReference type="Gene3D" id="2.160.20.10">
    <property type="entry name" value="Single-stranded right-handed beta-helix, Pectin lyase-like"/>
    <property type="match status" value="2"/>
</dbReference>
<feature type="domain" description="Right handed beta helix" evidence="1">
    <location>
        <begin position="242"/>
        <end position="391"/>
    </location>
</feature>
<protein>
    <submittedName>
        <fullName evidence="2">Right-handed parallel beta-helix repeat-containing protein</fullName>
    </submittedName>
</protein>
<dbReference type="SMART" id="SM00710">
    <property type="entry name" value="PbH1"/>
    <property type="match status" value="8"/>
</dbReference>
<dbReference type="RefSeq" id="WP_259862774.1">
    <property type="nucleotide sequence ID" value="NZ_BAAAST010000011.1"/>
</dbReference>
<reference evidence="2" key="2">
    <citation type="submission" date="2022-09" db="EMBL/GenBank/DDBJ databases">
        <title>Biosynthetic gene clusters of Dactylosporangioum fulvum.</title>
        <authorList>
            <person name="Caradec T."/>
        </authorList>
    </citation>
    <scope>NUCLEOTIDE SEQUENCE</scope>
    <source>
        <strain evidence="2">NRRL B-16292</strain>
    </source>
</reference>
<dbReference type="SUPFAM" id="SSF51126">
    <property type="entry name" value="Pectin lyase-like"/>
    <property type="match status" value="1"/>
</dbReference>
<evidence type="ECO:0000259" key="1">
    <source>
        <dbReference type="Pfam" id="PF13229"/>
    </source>
</evidence>
<proteinExistence type="predicted"/>
<accession>A0ABY5W5Q6</accession>
<dbReference type="InterPro" id="IPR011050">
    <property type="entry name" value="Pectin_lyase_fold/virulence"/>
</dbReference>
<reference evidence="2" key="1">
    <citation type="submission" date="2021-04" db="EMBL/GenBank/DDBJ databases">
        <authorList>
            <person name="Hartkoorn R.C."/>
            <person name="Beaudoing E."/>
            <person name="Hot D."/>
        </authorList>
    </citation>
    <scope>NUCLEOTIDE SEQUENCE</scope>
    <source>
        <strain evidence="2">NRRL B-16292</strain>
    </source>
</reference>
<name>A0ABY5W5Q6_9ACTN</name>
<dbReference type="Proteomes" id="UP001059617">
    <property type="component" value="Chromosome"/>
</dbReference>
<dbReference type="InterPro" id="IPR006626">
    <property type="entry name" value="PbH1"/>
</dbReference>
<keyword evidence="3" id="KW-1185">Reference proteome</keyword>
<dbReference type="InterPro" id="IPR039448">
    <property type="entry name" value="Beta_helix"/>
</dbReference>
<dbReference type="InterPro" id="IPR012334">
    <property type="entry name" value="Pectin_lyas_fold"/>
</dbReference>
<evidence type="ECO:0000313" key="3">
    <source>
        <dbReference type="Proteomes" id="UP001059617"/>
    </source>
</evidence>
<dbReference type="Pfam" id="PF13229">
    <property type="entry name" value="Beta_helix"/>
    <property type="match status" value="1"/>
</dbReference>